<evidence type="ECO:0000313" key="2">
    <source>
        <dbReference type="Proteomes" id="UP000000535"/>
    </source>
</evidence>
<sequence length="83" mass="8929">MGVGRSVFQTASLGKAYAVFPSVIPTQAGIHICSHAGSDKNQETEYRLRIPACVGMTAVRLFGFMVILNQMPSETADSNVRPT</sequence>
<proteinExistence type="predicted"/>
<keyword evidence="2" id="KW-1185">Reference proteome</keyword>
<evidence type="ECO:0000313" key="1">
    <source>
        <dbReference type="EMBL" id="AKO63736.1"/>
    </source>
</evidence>
<dbReference type="KEGG" id="ngo:NGO_08040"/>
<dbReference type="EMBL" id="AE004969">
    <property type="protein sequence ID" value="AKO63736.1"/>
    <property type="molecule type" value="Genomic_DNA"/>
</dbReference>
<name>A0A0H4IS51_NEIG1</name>
<organism evidence="1 2">
    <name type="scientific">Neisseria gonorrhoeae (strain ATCC 700825 / FA 1090)</name>
    <dbReference type="NCBI Taxonomy" id="242231"/>
    <lineage>
        <taxon>Bacteria</taxon>
        <taxon>Pseudomonadati</taxon>
        <taxon>Pseudomonadota</taxon>
        <taxon>Betaproteobacteria</taxon>
        <taxon>Neisseriales</taxon>
        <taxon>Neisseriaceae</taxon>
        <taxon>Neisseria</taxon>
    </lineage>
</organism>
<dbReference type="Proteomes" id="UP000000535">
    <property type="component" value="Chromosome"/>
</dbReference>
<protein>
    <submittedName>
        <fullName evidence="1">Uncharacterized protein</fullName>
    </submittedName>
</protein>
<gene>
    <name evidence="1" type="ORF">NGO_08040</name>
</gene>
<dbReference type="AlphaFoldDB" id="A0A0H4IS51"/>
<reference evidence="2" key="1">
    <citation type="submission" date="2003-03" db="EMBL/GenBank/DDBJ databases">
        <title>The complete genome sequence of Neisseria gonorrhoeae.</title>
        <authorList>
            <person name="Lewis L.A."/>
            <person name="Gillaspy A.F."/>
            <person name="McLaughlin R.E."/>
            <person name="Gipson M."/>
            <person name="Ducey T.F."/>
            <person name="Ownbey T."/>
            <person name="Hartman K."/>
            <person name="Nydick C."/>
            <person name="Carson M.B."/>
            <person name="Vaughn J."/>
            <person name="Thomson C."/>
            <person name="Song L."/>
            <person name="Lin S."/>
            <person name="Yuan X."/>
            <person name="Najar F."/>
            <person name="Zhan M."/>
            <person name="Ren Q."/>
            <person name="Zhu H."/>
            <person name="Qi S."/>
            <person name="Kenton S.M."/>
            <person name="Lai H."/>
            <person name="White J.D."/>
            <person name="Clifton S."/>
            <person name="Roe B.A."/>
            <person name="Dyer D.W."/>
        </authorList>
    </citation>
    <scope>NUCLEOTIDE SEQUENCE [LARGE SCALE GENOMIC DNA]</scope>
    <source>
        <strain evidence="2">ATCC 700825 / FA 1090</strain>
    </source>
</reference>
<accession>A0A0H4IS51</accession>